<dbReference type="OrthoDB" id="6764432at2759"/>
<feature type="compositionally biased region" description="Polar residues" evidence="1">
    <location>
        <begin position="8"/>
        <end position="18"/>
    </location>
</feature>
<dbReference type="AlphaFoldDB" id="A0A9P0M800"/>
<feature type="region of interest" description="Disordered" evidence="1">
    <location>
        <begin position="1"/>
        <end position="66"/>
    </location>
</feature>
<gene>
    <name evidence="2" type="ORF">ACAOBT_LOCUS29264</name>
</gene>
<feature type="compositionally biased region" description="Polar residues" evidence="1">
    <location>
        <begin position="54"/>
        <end position="66"/>
    </location>
</feature>
<proteinExistence type="predicted"/>
<protein>
    <submittedName>
        <fullName evidence="2">Uncharacterized protein</fullName>
    </submittedName>
</protein>
<dbReference type="EMBL" id="CAKOFQ010007705">
    <property type="protein sequence ID" value="CAH2006741.1"/>
    <property type="molecule type" value="Genomic_DNA"/>
</dbReference>
<comment type="caution">
    <text evidence="2">The sequence shown here is derived from an EMBL/GenBank/DDBJ whole genome shotgun (WGS) entry which is preliminary data.</text>
</comment>
<accession>A0A9P0M800</accession>
<dbReference type="Proteomes" id="UP001152888">
    <property type="component" value="Unassembled WGS sequence"/>
</dbReference>
<reference evidence="2" key="1">
    <citation type="submission" date="2022-03" db="EMBL/GenBank/DDBJ databases">
        <authorList>
            <person name="Sayadi A."/>
        </authorList>
    </citation>
    <scope>NUCLEOTIDE SEQUENCE</scope>
</reference>
<name>A0A9P0M800_ACAOB</name>
<organism evidence="2 3">
    <name type="scientific">Acanthoscelides obtectus</name>
    <name type="common">Bean weevil</name>
    <name type="synonym">Bruchus obtectus</name>
    <dbReference type="NCBI Taxonomy" id="200917"/>
    <lineage>
        <taxon>Eukaryota</taxon>
        <taxon>Metazoa</taxon>
        <taxon>Ecdysozoa</taxon>
        <taxon>Arthropoda</taxon>
        <taxon>Hexapoda</taxon>
        <taxon>Insecta</taxon>
        <taxon>Pterygota</taxon>
        <taxon>Neoptera</taxon>
        <taxon>Endopterygota</taxon>
        <taxon>Coleoptera</taxon>
        <taxon>Polyphaga</taxon>
        <taxon>Cucujiformia</taxon>
        <taxon>Chrysomeloidea</taxon>
        <taxon>Chrysomelidae</taxon>
        <taxon>Bruchinae</taxon>
        <taxon>Bruchini</taxon>
        <taxon>Acanthoscelides</taxon>
    </lineage>
</organism>
<keyword evidence="3" id="KW-1185">Reference proteome</keyword>
<evidence type="ECO:0000313" key="3">
    <source>
        <dbReference type="Proteomes" id="UP001152888"/>
    </source>
</evidence>
<evidence type="ECO:0000313" key="2">
    <source>
        <dbReference type="EMBL" id="CAH2006741.1"/>
    </source>
</evidence>
<sequence length="66" mass="8004">MDKKCQDNRASQKNSNNPEYWKVRGYQDRPKDWKDQCSKSFSSMSKDAQDYRSRQMNPNNQAYYKK</sequence>
<feature type="compositionally biased region" description="Basic and acidic residues" evidence="1">
    <location>
        <begin position="21"/>
        <end position="37"/>
    </location>
</feature>
<evidence type="ECO:0000256" key="1">
    <source>
        <dbReference type="SAM" id="MobiDB-lite"/>
    </source>
</evidence>